<organism evidence="10 11">
    <name type="scientific">Aliivibrio sifiae</name>
    <dbReference type="NCBI Taxonomy" id="566293"/>
    <lineage>
        <taxon>Bacteria</taxon>
        <taxon>Pseudomonadati</taxon>
        <taxon>Pseudomonadota</taxon>
        <taxon>Gammaproteobacteria</taxon>
        <taxon>Vibrionales</taxon>
        <taxon>Vibrionaceae</taxon>
        <taxon>Aliivibrio</taxon>
    </lineage>
</organism>
<keyword evidence="7 8" id="KW-0472">Membrane</keyword>
<dbReference type="CDD" id="cd17324">
    <property type="entry name" value="MFS_NepI_like"/>
    <property type="match status" value="1"/>
</dbReference>
<keyword evidence="3" id="KW-0813">Transport</keyword>
<dbReference type="GO" id="GO:0022857">
    <property type="term" value="F:transmembrane transporter activity"/>
    <property type="evidence" value="ECO:0007669"/>
    <property type="project" value="InterPro"/>
</dbReference>
<feature type="domain" description="Major facilitator superfamily (MFS) profile" evidence="9">
    <location>
        <begin position="17"/>
        <end position="402"/>
    </location>
</feature>
<feature type="transmembrane region" description="Helical" evidence="8">
    <location>
        <begin position="142"/>
        <end position="163"/>
    </location>
</feature>
<keyword evidence="6 8" id="KW-1133">Transmembrane helix</keyword>
<name>A0A2S7X1T4_9GAMM</name>
<evidence type="ECO:0000256" key="3">
    <source>
        <dbReference type="ARBA" id="ARBA00022448"/>
    </source>
</evidence>
<evidence type="ECO:0000256" key="1">
    <source>
        <dbReference type="ARBA" id="ARBA00004651"/>
    </source>
</evidence>
<dbReference type="InterPro" id="IPR011701">
    <property type="entry name" value="MFS"/>
</dbReference>
<evidence type="ECO:0000313" key="10">
    <source>
        <dbReference type="EMBL" id="PQJ84187.1"/>
    </source>
</evidence>
<comment type="caution">
    <text evidence="10">The sequence shown here is derived from an EMBL/GenBank/DDBJ whole genome shotgun (WGS) entry which is preliminary data.</text>
</comment>
<evidence type="ECO:0000256" key="7">
    <source>
        <dbReference type="ARBA" id="ARBA00023136"/>
    </source>
</evidence>
<comment type="similarity">
    <text evidence="2">Belongs to the major facilitator superfamily.</text>
</comment>
<dbReference type="EMBL" id="MSCO01000002">
    <property type="protein sequence ID" value="PQJ84187.1"/>
    <property type="molecule type" value="Genomic_DNA"/>
</dbReference>
<feature type="transmembrane region" description="Helical" evidence="8">
    <location>
        <begin position="220"/>
        <end position="238"/>
    </location>
</feature>
<dbReference type="SUPFAM" id="SSF103473">
    <property type="entry name" value="MFS general substrate transporter"/>
    <property type="match status" value="1"/>
</dbReference>
<evidence type="ECO:0000256" key="2">
    <source>
        <dbReference type="ARBA" id="ARBA00008335"/>
    </source>
</evidence>
<protein>
    <submittedName>
        <fullName evidence="10">MFS transporter</fullName>
    </submittedName>
</protein>
<evidence type="ECO:0000256" key="4">
    <source>
        <dbReference type="ARBA" id="ARBA00022475"/>
    </source>
</evidence>
<feature type="transmembrane region" description="Helical" evidence="8">
    <location>
        <begin position="12"/>
        <end position="35"/>
    </location>
</feature>
<sequence>MMITEMIEFRSRAYYQVSAGLAFGSFLVFCNLYLFQPMLPVLAVHFSVSATQINWLLAAGTFTLALMLLPWAIASEIIGRRRVLLISLFLLPAIGLTSLLTDNLILLIISRALMGFALGGFTAVAVAYMAEEFSAKAFSHAIGAYISANSLGGISGRIFGGMITDHFDWQTAVISMAILSFVGAIVVAFVLPKETQSSTKMPELSQYHRIIFQHLRNKKILFAMLIGGVNFALFVNLYTVTGFRLVGAPYMLPISIASMIFLCYLSGTVSSRFVGLWCQHFSSVSGMFVGSLLSLLGMFIASNESLIMIIIGLNVLSFGAFFTHSLAYGWVSQQAETAKSTATALYLVHYYVSGSLGGFYLMYFWQHGGWERVILGAGVLYGVIFWLCWRLYHYTHTKTVWA</sequence>
<keyword evidence="4" id="KW-1003">Cell membrane</keyword>
<dbReference type="PANTHER" id="PTHR43271">
    <property type="entry name" value="BLL2771 PROTEIN"/>
    <property type="match status" value="1"/>
</dbReference>
<dbReference type="PROSITE" id="PS50850">
    <property type="entry name" value="MFS"/>
    <property type="match status" value="1"/>
</dbReference>
<dbReference type="PANTHER" id="PTHR43271:SF1">
    <property type="entry name" value="INNER MEMBRANE TRANSPORT PROTEIN YNFM"/>
    <property type="match status" value="1"/>
</dbReference>
<evidence type="ECO:0000256" key="8">
    <source>
        <dbReference type="SAM" id="Phobius"/>
    </source>
</evidence>
<feature type="transmembrane region" description="Helical" evidence="8">
    <location>
        <begin position="281"/>
        <end position="300"/>
    </location>
</feature>
<keyword evidence="5 8" id="KW-0812">Transmembrane</keyword>
<dbReference type="InterPro" id="IPR036259">
    <property type="entry name" value="MFS_trans_sf"/>
</dbReference>
<feature type="transmembrane region" description="Helical" evidence="8">
    <location>
        <begin position="55"/>
        <end position="74"/>
    </location>
</feature>
<dbReference type="GO" id="GO:0005886">
    <property type="term" value="C:plasma membrane"/>
    <property type="evidence" value="ECO:0007669"/>
    <property type="project" value="UniProtKB-SubCell"/>
</dbReference>
<accession>A0A2S7X1T4</accession>
<feature type="transmembrane region" description="Helical" evidence="8">
    <location>
        <begin position="83"/>
        <end position="100"/>
    </location>
</feature>
<reference evidence="10 11" key="1">
    <citation type="submission" date="2016-12" db="EMBL/GenBank/DDBJ databases">
        <title>Diversity of luminous bacteria.</title>
        <authorList>
            <person name="Yoshizawa S."/>
            <person name="Kogure K."/>
        </authorList>
    </citation>
    <scope>NUCLEOTIDE SEQUENCE [LARGE SCALE GENOMIC DNA]</scope>
    <source>
        <strain evidence="10 11">ATCC 33715</strain>
    </source>
</reference>
<feature type="transmembrane region" description="Helical" evidence="8">
    <location>
        <begin position="372"/>
        <end position="392"/>
    </location>
</feature>
<feature type="transmembrane region" description="Helical" evidence="8">
    <location>
        <begin position="106"/>
        <end position="130"/>
    </location>
</feature>
<proteinExistence type="inferred from homology"/>
<dbReference type="Proteomes" id="UP000239263">
    <property type="component" value="Unassembled WGS sequence"/>
</dbReference>
<evidence type="ECO:0000313" key="11">
    <source>
        <dbReference type="Proteomes" id="UP000239263"/>
    </source>
</evidence>
<feature type="transmembrane region" description="Helical" evidence="8">
    <location>
        <begin position="250"/>
        <end position="269"/>
    </location>
</feature>
<dbReference type="Pfam" id="PF07690">
    <property type="entry name" value="MFS_1"/>
    <property type="match status" value="1"/>
</dbReference>
<feature type="transmembrane region" description="Helical" evidence="8">
    <location>
        <begin position="343"/>
        <end position="366"/>
    </location>
</feature>
<feature type="transmembrane region" description="Helical" evidence="8">
    <location>
        <begin position="306"/>
        <end position="331"/>
    </location>
</feature>
<evidence type="ECO:0000256" key="5">
    <source>
        <dbReference type="ARBA" id="ARBA00022692"/>
    </source>
</evidence>
<evidence type="ECO:0000256" key="6">
    <source>
        <dbReference type="ARBA" id="ARBA00022989"/>
    </source>
</evidence>
<comment type="subcellular location">
    <subcellularLocation>
        <location evidence="1">Cell membrane</location>
        <topology evidence="1">Multi-pass membrane protein</topology>
    </subcellularLocation>
</comment>
<dbReference type="InterPro" id="IPR020846">
    <property type="entry name" value="MFS_dom"/>
</dbReference>
<dbReference type="AlphaFoldDB" id="A0A2S7X1T4"/>
<feature type="transmembrane region" description="Helical" evidence="8">
    <location>
        <begin position="169"/>
        <end position="191"/>
    </location>
</feature>
<dbReference type="Gene3D" id="1.20.1250.20">
    <property type="entry name" value="MFS general substrate transporter like domains"/>
    <property type="match status" value="1"/>
</dbReference>
<evidence type="ECO:0000259" key="9">
    <source>
        <dbReference type="PROSITE" id="PS50850"/>
    </source>
</evidence>
<gene>
    <name evidence="10" type="ORF">BTO22_11565</name>
</gene>
<dbReference type="OrthoDB" id="63984at2"/>